<keyword evidence="1" id="KW-0812">Transmembrane</keyword>
<dbReference type="NCBIfam" id="NF046009">
    <property type="entry name" value="MAGa3780_fam"/>
    <property type="match status" value="1"/>
</dbReference>
<accession>A0AAI8FD95</accession>
<name>A0AAI8FD95_MESHY</name>
<keyword evidence="1" id="KW-1133">Transmembrane helix</keyword>
<feature type="transmembrane region" description="Helical" evidence="1">
    <location>
        <begin position="214"/>
        <end position="234"/>
    </location>
</feature>
<dbReference type="EMBL" id="CP003914">
    <property type="protein sequence ID" value="AFX74482.1"/>
    <property type="molecule type" value="Genomic_DNA"/>
</dbReference>
<dbReference type="Proteomes" id="UP000009399">
    <property type="component" value="Chromosome"/>
</dbReference>
<organism evidence="2 3">
    <name type="scientific">Mesomycoplasma hyorhinis SK76</name>
    <dbReference type="NCBI Taxonomy" id="1118964"/>
    <lineage>
        <taxon>Bacteria</taxon>
        <taxon>Bacillati</taxon>
        <taxon>Mycoplasmatota</taxon>
        <taxon>Mycoplasmoidales</taxon>
        <taxon>Metamycoplasmataceae</taxon>
        <taxon>Mesomycoplasma</taxon>
    </lineage>
</organism>
<feature type="transmembrane region" description="Helical" evidence="1">
    <location>
        <begin position="111"/>
        <end position="134"/>
    </location>
</feature>
<keyword evidence="1" id="KW-0472">Membrane</keyword>
<reference evidence="2 3" key="1">
    <citation type="journal article" date="2013" name="Genome Announc.">
        <title>Complete Genome Sequence of Mycoplasma hyorhinis Strain SK76.</title>
        <authorList>
            <person name="Goodison S."/>
            <person name="Urquidi V."/>
            <person name="Kumar D."/>
            <person name="Reyes L."/>
            <person name="Rosser C.J."/>
        </authorList>
    </citation>
    <scope>NUCLEOTIDE SEQUENCE [LARGE SCALE GENOMIC DNA]</scope>
    <source>
        <strain evidence="2 3">SK76</strain>
    </source>
</reference>
<feature type="transmembrane region" description="Helical" evidence="1">
    <location>
        <begin position="37"/>
        <end position="54"/>
    </location>
</feature>
<dbReference type="RefSeq" id="WP_015084234.1">
    <property type="nucleotide sequence ID" value="NC_019552.1"/>
</dbReference>
<dbReference type="KEGG" id="mhs:MOS_570"/>
<evidence type="ECO:0000256" key="1">
    <source>
        <dbReference type="SAM" id="Phobius"/>
    </source>
</evidence>
<feature type="transmembrane region" description="Helical" evidence="1">
    <location>
        <begin position="178"/>
        <end position="199"/>
    </location>
</feature>
<proteinExistence type="predicted"/>
<protein>
    <submittedName>
        <fullName evidence="2">Uncharacterized protein</fullName>
    </submittedName>
</protein>
<dbReference type="AlphaFoldDB" id="A0AAI8FD95"/>
<feature type="transmembrane region" description="Helical" evidence="1">
    <location>
        <begin position="84"/>
        <end position="104"/>
    </location>
</feature>
<evidence type="ECO:0000313" key="3">
    <source>
        <dbReference type="Proteomes" id="UP000009399"/>
    </source>
</evidence>
<gene>
    <name evidence="2" type="ORF">MOS_570</name>
</gene>
<feature type="transmembrane region" description="Helical" evidence="1">
    <location>
        <begin position="241"/>
        <end position="265"/>
    </location>
</feature>
<sequence>MANQNPQTNSNSQTKLEKNASNMKLKFWIDWKKEHRINFVFALWAIISTFVIIAKNIATNYVEFSLPKFYFVSFVFYFQNISSLFYFTYQTNIIFAVALLIYVLNPSRKKFQWLFSSIVLLTITFIVFWTLIAWHLDFKANIWETLQTLVVHLVNPILSFISLKYLKCAYSIKKYTFIYPILYSFGYYLFCCLLFFFSVRQYTNVNFHNDNKIVYFYTGLTIYPFLNFYHPFFYSGTSNSIVILLNLITLISIAIVPFMISWFWIKVYKIKYHSLKIRQQINRIYKKTKKYLIKFKKEHFQK</sequence>
<evidence type="ECO:0000313" key="2">
    <source>
        <dbReference type="EMBL" id="AFX74482.1"/>
    </source>
</evidence>
<feature type="transmembrane region" description="Helical" evidence="1">
    <location>
        <begin position="146"/>
        <end position="166"/>
    </location>
</feature>